<dbReference type="AlphaFoldDB" id="A0AA89C2E9"/>
<accession>A0AA89C2E9</accession>
<organism evidence="2 3">
    <name type="scientific">Pinctada imbricata</name>
    <name type="common">Atlantic pearl-oyster</name>
    <name type="synonym">Pinctada martensii</name>
    <dbReference type="NCBI Taxonomy" id="66713"/>
    <lineage>
        <taxon>Eukaryota</taxon>
        <taxon>Metazoa</taxon>
        <taxon>Spiralia</taxon>
        <taxon>Lophotrochozoa</taxon>
        <taxon>Mollusca</taxon>
        <taxon>Bivalvia</taxon>
        <taxon>Autobranchia</taxon>
        <taxon>Pteriomorphia</taxon>
        <taxon>Pterioida</taxon>
        <taxon>Pterioidea</taxon>
        <taxon>Pteriidae</taxon>
        <taxon>Pinctada</taxon>
    </lineage>
</organism>
<evidence type="ECO:0000313" key="2">
    <source>
        <dbReference type="EMBL" id="KAK3096781.1"/>
    </source>
</evidence>
<dbReference type="EMBL" id="VSWD01000007">
    <property type="protein sequence ID" value="KAK3096781.1"/>
    <property type="molecule type" value="Genomic_DNA"/>
</dbReference>
<gene>
    <name evidence="2" type="ORF">FSP39_003238</name>
</gene>
<keyword evidence="3" id="KW-1185">Reference proteome</keyword>
<sequence length="141" mass="15957">MGSPMENEHENSQSSQEEQRGNSASDQVQATNPTSTQTLITDMNSNLPIQQDRTASAHLVDPERRNSLPAGVLEHHIHTNRLCGQILRYMGDDHFSKACGKHLRYMGDEMCLSYQIRNRLQESHNSSMSTSSSLPDLRREF</sequence>
<feature type="compositionally biased region" description="Polar residues" evidence="1">
    <location>
        <begin position="21"/>
        <end position="54"/>
    </location>
</feature>
<feature type="compositionally biased region" description="Basic and acidic residues" evidence="1">
    <location>
        <begin position="1"/>
        <end position="11"/>
    </location>
</feature>
<name>A0AA89C2E9_PINIB</name>
<reference evidence="2" key="1">
    <citation type="submission" date="2019-08" db="EMBL/GenBank/DDBJ databases">
        <title>The improved chromosome-level genome for the pearl oyster Pinctada fucata martensii using PacBio sequencing and Hi-C.</title>
        <authorList>
            <person name="Zheng Z."/>
        </authorList>
    </citation>
    <scope>NUCLEOTIDE SEQUENCE</scope>
    <source>
        <strain evidence="2">ZZ-2019</strain>
        <tissue evidence="2">Adductor muscle</tissue>
    </source>
</reference>
<comment type="caution">
    <text evidence="2">The sequence shown here is derived from an EMBL/GenBank/DDBJ whole genome shotgun (WGS) entry which is preliminary data.</text>
</comment>
<feature type="region of interest" description="Disordered" evidence="1">
    <location>
        <begin position="1"/>
        <end position="63"/>
    </location>
</feature>
<evidence type="ECO:0000256" key="1">
    <source>
        <dbReference type="SAM" id="MobiDB-lite"/>
    </source>
</evidence>
<feature type="compositionally biased region" description="Low complexity" evidence="1">
    <location>
        <begin position="123"/>
        <end position="133"/>
    </location>
</feature>
<proteinExistence type="predicted"/>
<dbReference type="Proteomes" id="UP001186944">
    <property type="component" value="Unassembled WGS sequence"/>
</dbReference>
<feature type="region of interest" description="Disordered" evidence="1">
    <location>
        <begin position="122"/>
        <end position="141"/>
    </location>
</feature>
<evidence type="ECO:0000313" key="3">
    <source>
        <dbReference type="Proteomes" id="UP001186944"/>
    </source>
</evidence>
<protein>
    <submittedName>
        <fullName evidence="2">Uncharacterized protein</fullName>
    </submittedName>
</protein>